<keyword evidence="2" id="KW-1185">Reference proteome</keyword>
<dbReference type="AlphaFoldDB" id="A0A2V1H436"/>
<organism evidence="1 2">
    <name type="scientific">Pelagibaculum spongiae</name>
    <dbReference type="NCBI Taxonomy" id="2080658"/>
    <lineage>
        <taxon>Bacteria</taxon>
        <taxon>Pseudomonadati</taxon>
        <taxon>Pseudomonadota</taxon>
        <taxon>Gammaproteobacteria</taxon>
        <taxon>Oceanospirillales</taxon>
        <taxon>Pelagibaculum</taxon>
    </lineage>
</organism>
<dbReference type="Proteomes" id="UP000244906">
    <property type="component" value="Unassembled WGS sequence"/>
</dbReference>
<evidence type="ECO:0000313" key="2">
    <source>
        <dbReference type="Proteomes" id="UP000244906"/>
    </source>
</evidence>
<gene>
    <name evidence="1" type="ORF">DC094_02915</name>
</gene>
<protein>
    <submittedName>
        <fullName evidence="1">Uncharacterized protein</fullName>
    </submittedName>
</protein>
<sequence>MYVVRRQGADTTISKDGMYVVRRQGADTTISKDGMYVAKRQAAGATAAICDVINYMASVIRVWVSELSCHEW</sequence>
<comment type="caution">
    <text evidence="1">The sequence shown here is derived from an EMBL/GenBank/DDBJ whole genome shotgun (WGS) entry which is preliminary data.</text>
</comment>
<accession>A0A2V1H436</accession>
<evidence type="ECO:0000313" key="1">
    <source>
        <dbReference type="EMBL" id="PVZ71988.1"/>
    </source>
</evidence>
<proteinExistence type="predicted"/>
<dbReference type="EMBL" id="QDDL01000001">
    <property type="protein sequence ID" value="PVZ71988.1"/>
    <property type="molecule type" value="Genomic_DNA"/>
</dbReference>
<reference evidence="1 2" key="1">
    <citation type="submission" date="2018-04" db="EMBL/GenBank/DDBJ databases">
        <title>Thalassorhabdus spongiae gen. nov., sp. nov., isolated from a marine sponge in South-West Iceland.</title>
        <authorList>
            <person name="Knobloch S."/>
            <person name="Daussin A."/>
            <person name="Johannsson R."/>
            <person name="Marteinsson V.T."/>
        </authorList>
    </citation>
    <scope>NUCLEOTIDE SEQUENCE [LARGE SCALE GENOMIC DNA]</scope>
    <source>
        <strain evidence="1 2">Hp12</strain>
    </source>
</reference>
<name>A0A2V1H436_9GAMM</name>